<dbReference type="Proteomes" id="UP000078555">
    <property type="component" value="Unassembled WGS sequence"/>
</dbReference>
<sequence>MVDNLGYTTDLRNIPVEVFFDMITNDIKKLIHIYGHKHCGLRHEELCEKIKNIIFEKKKVILPLMDESGKKKLISDWKSQKKEFFNKLFEKEGFINMCEPPHENGNKNLQKLKLKHIEFCKKRDDWKAAVEANPEYNACREYNSWIETEKASFNLAIPIGENPLKYY</sequence>
<evidence type="ECO:0008006" key="3">
    <source>
        <dbReference type="Google" id="ProtNLM"/>
    </source>
</evidence>
<dbReference type="AlphaFoldDB" id="A0A1A9AG23"/>
<proteinExistence type="predicted"/>
<protein>
    <recommendedName>
        <fullName evidence="3">STP1 protein</fullName>
    </recommendedName>
</protein>
<evidence type="ECO:0000313" key="1">
    <source>
        <dbReference type="EMBL" id="SBT55499.1"/>
    </source>
</evidence>
<name>A0A1A9AG23_PLAOA</name>
<reference evidence="2" key="1">
    <citation type="submission" date="2016-05" db="EMBL/GenBank/DDBJ databases">
        <authorList>
            <person name="Naeem Raeece"/>
        </authorList>
    </citation>
    <scope>NUCLEOTIDE SEQUENCE [LARGE SCALE GENOMIC DNA]</scope>
</reference>
<accession>A0A1A9AG23</accession>
<organism evidence="1 2">
    <name type="scientific">Plasmodium ovale wallikeri</name>
    <dbReference type="NCBI Taxonomy" id="864142"/>
    <lineage>
        <taxon>Eukaryota</taxon>
        <taxon>Sar</taxon>
        <taxon>Alveolata</taxon>
        <taxon>Apicomplexa</taxon>
        <taxon>Aconoidasida</taxon>
        <taxon>Haemosporida</taxon>
        <taxon>Plasmodiidae</taxon>
        <taxon>Plasmodium</taxon>
        <taxon>Plasmodium (Plasmodium)</taxon>
    </lineage>
</organism>
<evidence type="ECO:0000313" key="2">
    <source>
        <dbReference type="Proteomes" id="UP000078555"/>
    </source>
</evidence>
<gene>
    <name evidence="1" type="ORF">POVWA1_070420</name>
</gene>
<keyword evidence="2" id="KW-1185">Reference proteome</keyword>
<dbReference type="EMBL" id="FLRD01000723">
    <property type="protein sequence ID" value="SBT55499.1"/>
    <property type="molecule type" value="Genomic_DNA"/>
</dbReference>